<name>A0A8T2FX05_ARASU</name>
<evidence type="ECO:0000259" key="1">
    <source>
        <dbReference type="PROSITE" id="PS50181"/>
    </source>
</evidence>
<dbReference type="AlphaFoldDB" id="A0A8T2FX05"/>
<dbReference type="CDD" id="cd22160">
    <property type="entry name" value="F-box_AtFBL13-like"/>
    <property type="match status" value="1"/>
</dbReference>
<feature type="domain" description="F-box" evidence="1">
    <location>
        <begin position="59"/>
        <end position="95"/>
    </location>
</feature>
<reference evidence="2 3" key="1">
    <citation type="submission" date="2020-12" db="EMBL/GenBank/DDBJ databases">
        <title>Concerted genomic and epigenomic changes stabilize Arabidopsis allopolyploids.</title>
        <authorList>
            <person name="Chen Z."/>
        </authorList>
    </citation>
    <scope>NUCLEOTIDE SEQUENCE [LARGE SCALE GENOMIC DNA]</scope>
    <source>
        <strain evidence="2">As9502</strain>
        <tissue evidence="2">Leaf</tissue>
    </source>
</reference>
<organism evidence="2 3">
    <name type="scientific">Arabidopsis suecica</name>
    <name type="common">Swedish thale-cress</name>
    <name type="synonym">Cardaminopsis suecica</name>
    <dbReference type="NCBI Taxonomy" id="45249"/>
    <lineage>
        <taxon>Eukaryota</taxon>
        <taxon>Viridiplantae</taxon>
        <taxon>Streptophyta</taxon>
        <taxon>Embryophyta</taxon>
        <taxon>Tracheophyta</taxon>
        <taxon>Spermatophyta</taxon>
        <taxon>Magnoliopsida</taxon>
        <taxon>eudicotyledons</taxon>
        <taxon>Gunneridae</taxon>
        <taxon>Pentapetalae</taxon>
        <taxon>rosids</taxon>
        <taxon>malvids</taxon>
        <taxon>Brassicales</taxon>
        <taxon>Brassicaceae</taxon>
        <taxon>Camelineae</taxon>
        <taxon>Arabidopsis</taxon>
    </lineage>
</organism>
<sequence length="158" mass="17901">MVPSSDSSFPATVSTSAGDITIYSSGKLFHSVRSKQYFSWCRTRTHMSCSKGLSQSLKEDRISQLPDPLLTQILNLLPTEEAVKTSVLSTRWRTLWLWVPNLELSFSKFPCFNAFLSFGNLFFDSDRASCVESLKLYLDGNDASYLKPWVDALVKRKI</sequence>
<dbReference type="EMBL" id="JAEFBJ010000002">
    <property type="protein sequence ID" value="KAG7640568.1"/>
    <property type="molecule type" value="Genomic_DNA"/>
</dbReference>
<gene>
    <name evidence="2" type="ORF">ISN44_As02g004160</name>
</gene>
<dbReference type="PROSITE" id="PS50181">
    <property type="entry name" value="FBOX"/>
    <property type="match status" value="1"/>
</dbReference>
<dbReference type="Proteomes" id="UP000694251">
    <property type="component" value="Chromosome 2"/>
</dbReference>
<dbReference type="Pfam" id="PF00646">
    <property type="entry name" value="F-box"/>
    <property type="match status" value="1"/>
</dbReference>
<comment type="caution">
    <text evidence="2">The sequence shown here is derived from an EMBL/GenBank/DDBJ whole genome shotgun (WGS) entry which is preliminary data.</text>
</comment>
<evidence type="ECO:0000313" key="3">
    <source>
        <dbReference type="Proteomes" id="UP000694251"/>
    </source>
</evidence>
<dbReference type="OrthoDB" id="1105129at2759"/>
<proteinExistence type="predicted"/>
<keyword evidence="3" id="KW-1185">Reference proteome</keyword>
<protein>
    <submittedName>
        <fullName evidence="2">F-box-like domain superfamily</fullName>
    </submittedName>
</protein>
<accession>A0A8T2FX05</accession>
<dbReference type="PANTHER" id="PTHR32212">
    <property type="entry name" value="CYCLIN-LIKE F-BOX"/>
    <property type="match status" value="1"/>
</dbReference>
<dbReference type="InterPro" id="IPR053781">
    <property type="entry name" value="F-box_AtFBL13-like"/>
</dbReference>
<evidence type="ECO:0000313" key="2">
    <source>
        <dbReference type="EMBL" id="KAG7640568.1"/>
    </source>
</evidence>
<dbReference type="PANTHER" id="PTHR32212:SF234">
    <property type="entry name" value="F-BOX_LRR-REPEAT PROTEIN 13-LIKE"/>
    <property type="match status" value="1"/>
</dbReference>
<dbReference type="InterPro" id="IPR001810">
    <property type="entry name" value="F-box_dom"/>
</dbReference>